<keyword evidence="10" id="KW-0598">Phosphotransferase system</keyword>
<keyword evidence="13" id="KW-0460">Magnesium</keyword>
<evidence type="ECO:0000256" key="1">
    <source>
        <dbReference type="ARBA" id="ARBA00000683"/>
    </source>
</evidence>
<dbReference type="PANTHER" id="PTHR46244">
    <property type="entry name" value="PHOSPHOENOLPYRUVATE-PROTEIN PHOSPHOTRANSFERASE"/>
    <property type="match status" value="1"/>
</dbReference>
<dbReference type="Gene3D" id="1.10.274.10">
    <property type="entry name" value="PtsI, HPr-binding domain"/>
    <property type="match status" value="1"/>
</dbReference>
<dbReference type="Pfam" id="PF02896">
    <property type="entry name" value="PEP-utilizers_C"/>
    <property type="match status" value="1"/>
</dbReference>
<dbReference type="GO" id="GO:0016301">
    <property type="term" value="F:kinase activity"/>
    <property type="evidence" value="ECO:0007669"/>
    <property type="project" value="UniProtKB-KW"/>
</dbReference>
<evidence type="ECO:0000256" key="4">
    <source>
        <dbReference type="ARBA" id="ARBA00007837"/>
    </source>
</evidence>
<evidence type="ECO:0000256" key="11">
    <source>
        <dbReference type="ARBA" id="ARBA00022723"/>
    </source>
</evidence>
<dbReference type="SUPFAM" id="SSF55781">
    <property type="entry name" value="GAF domain-like"/>
    <property type="match status" value="1"/>
</dbReference>
<dbReference type="InterPro" id="IPR003018">
    <property type="entry name" value="GAF"/>
</dbReference>
<dbReference type="GO" id="GO:0005737">
    <property type="term" value="C:cytoplasm"/>
    <property type="evidence" value="ECO:0007669"/>
    <property type="project" value="UniProtKB-SubCell"/>
</dbReference>
<dbReference type="Gene3D" id="3.50.30.10">
    <property type="entry name" value="Phosphohistidine domain"/>
    <property type="match status" value="1"/>
</dbReference>
<dbReference type="EC" id="2.7.3.9" evidence="5"/>
<dbReference type="Pfam" id="PF05524">
    <property type="entry name" value="PEP-utilisers_N"/>
    <property type="match status" value="1"/>
</dbReference>
<keyword evidence="15" id="KW-0670">Pyruvate</keyword>
<evidence type="ECO:0000256" key="8">
    <source>
        <dbReference type="ARBA" id="ARBA00022597"/>
    </source>
</evidence>
<dbReference type="Gene3D" id="3.30.450.40">
    <property type="match status" value="1"/>
</dbReference>
<comment type="subcellular location">
    <subcellularLocation>
        <location evidence="3">Cytoplasm</location>
    </subcellularLocation>
</comment>
<evidence type="ECO:0000256" key="7">
    <source>
        <dbReference type="ARBA" id="ARBA00022490"/>
    </source>
</evidence>
<dbReference type="OrthoDB" id="9765468at2"/>
<dbReference type="InterPro" id="IPR008279">
    <property type="entry name" value="PEP-util_enz_mobile_dom"/>
</dbReference>
<dbReference type="SUPFAM" id="SSF47831">
    <property type="entry name" value="Enzyme I of the PEP:sugar phosphotransferase system HPr-binding (sub)domain"/>
    <property type="match status" value="1"/>
</dbReference>
<evidence type="ECO:0000313" key="15">
    <source>
        <dbReference type="EMBL" id="VVC76710.1"/>
    </source>
</evidence>
<gene>
    <name evidence="15" type="primary">ptsI</name>
    <name evidence="15" type="ORF">AQUSIP_20350</name>
</gene>
<dbReference type="InterPro" id="IPR006318">
    <property type="entry name" value="PTS_EI-like"/>
</dbReference>
<accession>A0A5E4PI37</accession>
<keyword evidence="16" id="KW-1185">Reference proteome</keyword>
<dbReference type="InterPro" id="IPR036618">
    <property type="entry name" value="PtsI_HPr-bd_sf"/>
</dbReference>
<sequence length="756" mass="83438">MLTILRHIIQEVTSAQSFSDALEIMVKRIANALATQACSIFLLDRHHGEYVLVATQGLNPKAVNKIRVPINKGLIGLVGEREEPINIDDATKHPRFLHVAEAGEEAYRAFLGTPVIYHRQVLGVLIVQQEEPRRYDESEEAFLVTLATQLAAIIAHAEATGALAELMENSKGKRHDLVYSGVPGAPGIGMGTGVVIYPPYDLDSVPDREPDNIEAEIELLDAAFATVREDLRQLSERLYPTLPSEERALFDVYQRILDSADLGKEVADNIRAGNWAQGALRQSIQTHVRRLESLDNEYMRERAVDIKDLGLRVLACLQKNNRITPQYSEKTILIGEALAPTDLAEVPEGCLAGVVSASGSGNSHVAILARAMKVPTVMGVGEAQIHDLQGKEIIVDGYYGQVHVSPGLSLRTEFERLIQEEKKLDAELDEIRDLPAVTKDGQRIGLLVNTGLGADISISLAAGAEGVGLYRTEIPFLMRDRFPSGEEQRIIYRQLLASFAPRPVILRTLDVGGDKPLPYFPIKEDNPFLGWRGIRITLDHPEIFLSQIRAMMRASEGLNNMRVMLPMITDVTEVDEALRLLKKAYAEVRDEGYDIEMPQIGVMIEVPSAVYQARALAKRVDFLSVGSNDLTQYLLAVDRNNPRVANLYDALHPAVLRALIQIVESGHQEGKHISICGELAGDPVAVMLLIAIGFDSLSMNASSVGRIRWVIRHVTKKKSAKLLHEVLSMESAVMIRCHMELALERAGLGNLIRAGR</sequence>
<dbReference type="GO" id="GO:0046872">
    <property type="term" value="F:metal ion binding"/>
    <property type="evidence" value="ECO:0007669"/>
    <property type="project" value="UniProtKB-KW"/>
</dbReference>
<dbReference type="GO" id="GO:0009401">
    <property type="term" value="P:phosphoenolpyruvate-dependent sugar phosphotransferase system"/>
    <property type="evidence" value="ECO:0007669"/>
    <property type="project" value="UniProtKB-KW"/>
</dbReference>
<dbReference type="InterPro" id="IPR008731">
    <property type="entry name" value="PTS_EIN"/>
</dbReference>
<evidence type="ECO:0000256" key="6">
    <source>
        <dbReference type="ARBA" id="ARBA00022448"/>
    </source>
</evidence>
<dbReference type="PROSITE" id="PS00742">
    <property type="entry name" value="PEP_ENZYMES_2"/>
    <property type="match status" value="1"/>
</dbReference>
<dbReference type="Proteomes" id="UP000324194">
    <property type="component" value="Chromosome 1"/>
</dbReference>
<dbReference type="EMBL" id="LR699119">
    <property type="protein sequence ID" value="VVC76710.1"/>
    <property type="molecule type" value="Genomic_DNA"/>
</dbReference>
<dbReference type="SUPFAM" id="SSF52009">
    <property type="entry name" value="Phosphohistidine domain"/>
    <property type="match status" value="1"/>
</dbReference>
<evidence type="ECO:0000256" key="12">
    <source>
        <dbReference type="ARBA" id="ARBA00022777"/>
    </source>
</evidence>
<reference evidence="15 16" key="1">
    <citation type="submission" date="2019-08" db="EMBL/GenBank/DDBJ databases">
        <authorList>
            <person name="Guy L."/>
        </authorList>
    </citation>
    <scope>NUCLEOTIDE SEQUENCE [LARGE SCALE GENOMIC DNA]</scope>
    <source>
        <strain evidence="15 16">SGT-108</strain>
    </source>
</reference>
<evidence type="ECO:0000256" key="13">
    <source>
        <dbReference type="ARBA" id="ARBA00022842"/>
    </source>
</evidence>
<comment type="similarity">
    <text evidence="4">Belongs to the PEP-utilizing enzyme family.</text>
</comment>
<evidence type="ECO:0000256" key="10">
    <source>
        <dbReference type="ARBA" id="ARBA00022683"/>
    </source>
</evidence>
<dbReference type="PRINTS" id="PR01736">
    <property type="entry name" value="PHPHTRNFRASE"/>
</dbReference>
<keyword evidence="11" id="KW-0479">Metal-binding</keyword>
<dbReference type="GO" id="GO:0008965">
    <property type="term" value="F:phosphoenolpyruvate-protein phosphotransferase activity"/>
    <property type="evidence" value="ECO:0007669"/>
    <property type="project" value="UniProtKB-EC"/>
</dbReference>
<dbReference type="Pfam" id="PF01590">
    <property type="entry name" value="GAF"/>
    <property type="match status" value="1"/>
</dbReference>
<keyword evidence="7" id="KW-0963">Cytoplasm</keyword>
<feature type="domain" description="GAF" evidence="14">
    <location>
        <begin position="17"/>
        <end position="164"/>
    </location>
</feature>
<dbReference type="RefSeq" id="WP_148340015.1">
    <property type="nucleotide sequence ID" value="NZ_LR699119.1"/>
</dbReference>
<keyword evidence="6" id="KW-0813">Transport</keyword>
<evidence type="ECO:0000313" key="16">
    <source>
        <dbReference type="Proteomes" id="UP000324194"/>
    </source>
</evidence>
<dbReference type="SUPFAM" id="SSF51621">
    <property type="entry name" value="Phosphoenolpyruvate/pyruvate domain"/>
    <property type="match status" value="1"/>
</dbReference>
<dbReference type="NCBIfam" id="TIGR01417">
    <property type="entry name" value="PTS_I_fam"/>
    <property type="match status" value="1"/>
</dbReference>
<dbReference type="PANTHER" id="PTHR46244:SF1">
    <property type="entry name" value="PHOSPHOENOLPYRUVATE-DEPENDENT PHOSPHOTRANSFERASE SYSTEM"/>
    <property type="match status" value="1"/>
</dbReference>
<dbReference type="InterPro" id="IPR050499">
    <property type="entry name" value="PEP-utilizing_PTS_enzyme"/>
</dbReference>
<evidence type="ECO:0000256" key="2">
    <source>
        <dbReference type="ARBA" id="ARBA00001946"/>
    </source>
</evidence>
<proteinExistence type="inferred from homology"/>
<organism evidence="15 16">
    <name type="scientific">Aquicella siphonis</name>
    <dbReference type="NCBI Taxonomy" id="254247"/>
    <lineage>
        <taxon>Bacteria</taxon>
        <taxon>Pseudomonadati</taxon>
        <taxon>Pseudomonadota</taxon>
        <taxon>Gammaproteobacteria</taxon>
        <taxon>Legionellales</taxon>
        <taxon>Coxiellaceae</taxon>
        <taxon>Aquicella</taxon>
    </lineage>
</organism>
<comment type="cofactor">
    <cofactor evidence="2">
        <name>Mg(2+)</name>
        <dbReference type="ChEBI" id="CHEBI:18420"/>
    </cofactor>
</comment>
<dbReference type="InterPro" id="IPR015813">
    <property type="entry name" value="Pyrv/PenolPyrv_kinase-like_dom"/>
</dbReference>
<comment type="catalytic activity">
    <reaction evidence="1">
        <text>L-histidyl-[protein] + phosphoenolpyruvate = N(pros)-phospho-L-histidyl-[protein] + pyruvate</text>
        <dbReference type="Rhea" id="RHEA:23880"/>
        <dbReference type="Rhea" id="RHEA-COMP:9745"/>
        <dbReference type="Rhea" id="RHEA-COMP:9746"/>
        <dbReference type="ChEBI" id="CHEBI:15361"/>
        <dbReference type="ChEBI" id="CHEBI:29979"/>
        <dbReference type="ChEBI" id="CHEBI:58702"/>
        <dbReference type="ChEBI" id="CHEBI:64837"/>
        <dbReference type="EC" id="2.7.3.9"/>
    </reaction>
</comment>
<keyword evidence="12" id="KW-0418">Kinase</keyword>
<keyword evidence="9 15" id="KW-0808">Transferase</keyword>
<dbReference type="InterPro" id="IPR000121">
    <property type="entry name" value="PEP_util_C"/>
</dbReference>
<dbReference type="Pfam" id="PF00391">
    <property type="entry name" value="PEP-utilizers"/>
    <property type="match status" value="1"/>
</dbReference>
<evidence type="ECO:0000256" key="3">
    <source>
        <dbReference type="ARBA" id="ARBA00004496"/>
    </source>
</evidence>
<name>A0A5E4PI37_9COXI</name>
<dbReference type="InterPro" id="IPR040442">
    <property type="entry name" value="Pyrv_kinase-like_dom_sf"/>
</dbReference>
<protein>
    <recommendedName>
        <fullName evidence="5">phosphoenolpyruvate--protein phosphotransferase</fullName>
        <ecNumber evidence="5">2.7.3.9</ecNumber>
    </recommendedName>
</protein>
<dbReference type="Gene3D" id="3.20.20.60">
    <property type="entry name" value="Phosphoenolpyruvate-binding domains"/>
    <property type="match status" value="1"/>
</dbReference>
<dbReference type="NCBIfam" id="NF008283">
    <property type="entry name" value="PRK11061.1"/>
    <property type="match status" value="1"/>
</dbReference>
<evidence type="ECO:0000256" key="5">
    <source>
        <dbReference type="ARBA" id="ARBA00012232"/>
    </source>
</evidence>
<dbReference type="SMART" id="SM00065">
    <property type="entry name" value="GAF"/>
    <property type="match status" value="1"/>
</dbReference>
<dbReference type="InterPro" id="IPR023151">
    <property type="entry name" value="PEP_util_CS"/>
</dbReference>
<dbReference type="AlphaFoldDB" id="A0A5E4PI37"/>
<evidence type="ECO:0000259" key="14">
    <source>
        <dbReference type="SMART" id="SM00065"/>
    </source>
</evidence>
<dbReference type="KEGG" id="asip:AQUSIP_20350"/>
<dbReference type="InterPro" id="IPR036637">
    <property type="entry name" value="Phosphohistidine_dom_sf"/>
</dbReference>
<evidence type="ECO:0000256" key="9">
    <source>
        <dbReference type="ARBA" id="ARBA00022679"/>
    </source>
</evidence>
<keyword evidence="8" id="KW-0762">Sugar transport</keyword>
<dbReference type="InterPro" id="IPR029016">
    <property type="entry name" value="GAF-like_dom_sf"/>
</dbReference>